<keyword evidence="2" id="KW-1185">Reference proteome</keyword>
<organism evidence="1 2">
    <name type="scientific">Portunus trituberculatus</name>
    <name type="common">Swimming crab</name>
    <name type="synonym">Neptunus trituberculatus</name>
    <dbReference type="NCBI Taxonomy" id="210409"/>
    <lineage>
        <taxon>Eukaryota</taxon>
        <taxon>Metazoa</taxon>
        <taxon>Ecdysozoa</taxon>
        <taxon>Arthropoda</taxon>
        <taxon>Crustacea</taxon>
        <taxon>Multicrustacea</taxon>
        <taxon>Malacostraca</taxon>
        <taxon>Eumalacostraca</taxon>
        <taxon>Eucarida</taxon>
        <taxon>Decapoda</taxon>
        <taxon>Pleocyemata</taxon>
        <taxon>Brachyura</taxon>
        <taxon>Eubrachyura</taxon>
        <taxon>Portunoidea</taxon>
        <taxon>Portunidae</taxon>
        <taxon>Portuninae</taxon>
        <taxon>Portunus</taxon>
    </lineage>
</organism>
<dbReference type="EMBL" id="VSRR010003314">
    <property type="protein sequence ID" value="MPC35633.1"/>
    <property type="molecule type" value="Genomic_DNA"/>
</dbReference>
<comment type="caution">
    <text evidence="1">The sequence shown here is derived from an EMBL/GenBank/DDBJ whole genome shotgun (WGS) entry which is preliminary data.</text>
</comment>
<dbReference type="Proteomes" id="UP000324222">
    <property type="component" value="Unassembled WGS sequence"/>
</dbReference>
<evidence type="ECO:0000313" key="2">
    <source>
        <dbReference type="Proteomes" id="UP000324222"/>
    </source>
</evidence>
<proteinExistence type="predicted"/>
<sequence>MESFLVDYMHTSHIPAPFGQGWAAARRLAGNDRGNSASYRIDSATFVRFVVTHILIQAHQHHHYPTKGTAKAAIIAEAPPTVLPSRECENEYSVSVYCNLPVFELVLGPLHDEEPRQYVDEHPPHPGRHFVCLGRPEVDVKHQDRHTYTAAASDT</sequence>
<reference evidence="1 2" key="1">
    <citation type="submission" date="2019-05" db="EMBL/GenBank/DDBJ databases">
        <title>Another draft genome of Portunus trituberculatus and its Hox gene families provides insights of decapod evolution.</title>
        <authorList>
            <person name="Jeong J.-H."/>
            <person name="Song I."/>
            <person name="Kim S."/>
            <person name="Choi T."/>
            <person name="Kim D."/>
            <person name="Ryu S."/>
            <person name="Kim W."/>
        </authorList>
    </citation>
    <scope>NUCLEOTIDE SEQUENCE [LARGE SCALE GENOMIC DNA]</scope>
    <source>
        <tissue evidence="1">Muscle</tissue>
    </source>
</reference>
<dbReference type="AlphaFoldDB" id="A0A5B7ERT7"/>
<accession>A0A5B7ERT7</accession>
<protein>
    <submittedName>
        <fullName evidence="1">Uncharacterized protein</fullName>
    </submittedName>
</protein>
<evidence type="ECO:0000313" key="1">
    <source>
        <dbReference type="EMBL" id="MPC35633.1"/>
    </source>
</evidence>
<name>A0A5B7ERT7_PORTR</name>
<gene>
    <name evidence="1" type="ORF">E2C01_029059</name>
</gene>